<keyword evidence="1" id="KW-1133">Transmembrane helix</keyword>
<keyword evidence="1" id="KW-0812">Transmembrane</keyword>
<sequence length="177" mass="20728">MNKILNLRTGETKPGPEPEINHELPTYIISGQFEPVDIPRRSLILLGCGLFFVGIGLLFLFWQNDWIAAMLFWLAGALLVILGNRPRPQGKWEINHTGLTLNDQFNEFSNFDSFWIEYPVNGWRELSFRSNKWYYPYIKIPLNEADPLAVRRYLLNFLPEEKHTDSLVDILTRWLGF</sequence>
<name>A0A1F8H6M1_9BACT</name>
<protein>
    <recommendedName>
        <fullName evidence="4">DUF5673 domain-containing protein</fullName>
    </recommendedName>
</protein>
<feature type="transmembrane region" description="Helical" evidence="1">
    <location>
        <begin position="66"/>
        <end position="83"/>
    </location>
</feature>
<gene>
    <name evidence="2" type="ORF">A3I32_03285</name>
</gene>
<feature type="transmembrane region" description="Helical" evidence="1">
    <location>
        <begin position="43"/>
        <end position="60"/>
    </location>
</feature>
<keyword evidence="1" id="KW-0472">Membrane</keyword>
<dbReference type="Proteomes" id="UP000177494">
    <property type="component" value="Unassembled WGS sequence"/>
</dbReference>
<dbReference type="STRING" id="1802706.A3I32_03285"/>
<evidence type="ECO:0008006" key="4">
    <source>
        <dbReference type="Google" id="ProtNLM"/>
    </source>
</evidence>
<evidence type="ECO:0000256" key="1">
    <source>
        <dbReference type="SAM" id="Phobius"/>
    </source>
</evidence>
<proteinExistence type="predicted"/>
<organism evidence="2 3">
    <name type="scientific">Candidatus Yanofskybacteria bacterium RIFCSPLOWO2_02_FULL_45_10</name>
    <dbReference type="NCBI Taxonomy" id="1802706"/>
    <lineage>
        <taxon>Bacteria</taxon>
        <taxon>Candidatus Yanofskyibacteriota</taxon>
    </lineage>
</organism>
<dbReference type="AlphaFoldDB" id="A0A1F8H6M1"/>
<evidence type="ECO:0000313" key="2">
    <source>
        <dbReference type="EMBL" id="OGN32586.1"/>
    </source>
</evidence>
<evidence type="ECO:0000313" key="3">
    <source>
        <dbReference type="Proteomes" id="UP000177494"/>
    </source>
</evidence>
<comment type="caution">
    <text evidence="2">The sequence shown here is derived from an EMBL/GenBank/DDBJ whole genome shotgun (WGS) entry which is preliminary data.</text>
</comment>
<accession>A0A1F8H6M1</accession>
<dbReference type="EMBL" id="MGKU01000015">
    <property type="protein sequence ID" value="OGN32586.1"/>
    <property type="molecule type" value="Genomic_DNA"/>
</dbReference>
<reference evidence="2 3" key="1">
    <citation type="journal article" date="2016" name="Nat. Commun.">
        <title>Thousands of microbial genomes shed light on interconnected biogeochemical processes in an aquifer system.</title>
        <authorList>
            <person name="Anantharaman K."/>
            <person name="Brown C.T."/>
            <person name="Hug L.A."/>
            <person name="Sharon I."/>
            <person name="Castelle C.J."/>
            <person name="Probst A.J."/>
            <person name="Thomas B.C."/>
            <person name="Singh A."/>
            <person name="Wilkins M.J."/>
            <person name="Karaoz U."/>
            <person name="Brodie E.L."/>
            <person name="Williams K.H."/>
            <person name="Hubbard S.S."/>
            <person name="Banfield J.F."/>
        </authorList>
    </citation>
    <scope>NUCLEOTIDE SEQUENCE [LARGE SCALE GENOMIC DNA]</scope>
</reference>